<evidence type="ECO:0000256" key="4">
    <source>
        <dbReference type="ARBA" id="ARBA00022833"/>
    </source>
</evidence>
<dbReference type="Gene3D" id="3.40.50.10310">
    <property type="entry name" value="Creatininase"/>
    <property type="match status" value="1"/>
</dbReference>
<evidence type="ECO:0000313" key="7">
    <source>
        <dbReference type="Proteomes" id="UP000070539"/>
    </source>
</evidence>
<dbReference type="AlphaFoldDB" id="A0A136WBX9"/>
<evidence type="ECO:0000313" key="6">
    <source>
        <dbReference type="EMBL" id="KXL51990.1"/>
    </source>
</evidence>
<dbReference type="RefSeq" id="WP_066090256.1">
    <property type="nucleotide sequence ID" value="NZ_LRVM01000012.1"/>
</dbReference>
<protein>
    <submittedName>
        <fullName evidence="6">Creatinine amidohydrolase</fullName>
    </submittedName>
</protein>
<dbReference type="STRING" id="36847.CLNEO_26890"/>
<evidence type="ECO:0000256" key="5">
    <source>
        <dbReference type="ARBA" id="ARBA00024029"/>
    </source>
</evidence>
<keyword evidence="3 6" id="KW-0378">Hydrolase</keyword>
<comment type="similarity">
    <text evidence="5">Belongs to the creatininase superfamily.</text>
</comment>
<dbReference type="GO" id="GO:0046872">
    <property type="term" value="F:metal ion binding"/>
    <property type="evidence" value="ECO:0007669"/>
    <property type="project" value="UniProtKB-KW"/>
</dbReference>
<keyword evidence="7" id="KW-1185">Reference proteome</keyword>
<dbReference type="PANTHER" id="PTHR35005">
    <property type="entry name" value="3-DEHYDRO-SCYLLO-INOSOSE HYDROLASE"/>
    <property type="match status" value="1"/>
</dbReference>
<dbReference type="InterPro" id="IPR024087">
    <property type="entry name" value="Creatininase-like_sf"/>
</dbReference>
<dbReference type="OrthoDB" id="9801445at2"/>
<name>A0A136WBX9_9FIRM</name>
<evidence type="ECO:0000256" key="2">
    <source>
        <dbReference type="ARBA" id="ARBA00022723"/>
    </source>
</evidence>
<evidence type="ECO:0000256" key="3">
    <source>
        <dbReference type="ARBA" id="ARBA00022801"/>
    </source>
</evidence>
<evidence type="ECO:0000256" key="1">
    <source>
        <dbReference type="ARBA" id="ARBA00001947"/>
    </source>
</evidence>
<dbReference type="InterPro" id="IPR003785">
    <property type="entry name" value="Creatininase/forma_Hydrolase"/>
</dbReference>
<dbReference type="Pfam" id="PF02633">
    <property type="entry name" value="Creatininase"/>
    <property type="match status" value="1"/>
</dbReference>
<keyword evidence="2" id="KW-0479">Metal-binding</keyword>
<proteinExistence type="inferred from homology"/>
<comment type="cofactor">
    <cofactor evidence="1">
        <name>Zn(2+)</name>
        <dbReference type="ChEBI" id="CHEBI:29105"/>
    </cofactor>
</comment>
<keyword evidence="4" id="KW-0862">Zinc</keyword>
<gene>
    <name evidence="6" type="ORF">CLNEO_26890</name>
</gene>
<reference evidence="6 7" key="1">
    <citation type="submission" date="2016-01" db="EMBL/GenBank/DDBJ databases">
        <title>Genome sequence of Clostridium neopropionicum X4, DSM-3847.</title>
        <authorList>
            <person name="Poehlein A."/>
            <person name="Beck M.H."/>
            <person name="Bengelsdorf F.R."/>
            <person name="Daniel R."/>
            <person name="Duerre P."/>
        </authorList>
    </citation>
    <scope>NUCLEOTIDE SEQUENCE [LARGE SCALE GENOMIC DNA]</scope>
    <source>
        <strain evidence="6 7">DSM-3847</strain>
    </source>
</reference>
<dbReference type="PANTHER" id="PTHR35005:SF1">
    <property type="entry name" value="2-AMINO-5-FORMYLAMINO-6-RIBOSYLAMINOPYRIMIDIN-4(3H)-ONE 5'-MONOPHOSPHATE DEFORMYLASE"/>
    <property type="match status" value="1"/>
</dbReference>
<dbReference type="Proteomes" id="UP000070539">
    <property type="component" value="Unassembled WGS sequence"/>
</dbReference>
<dbReference type="GO" id="GO:0009231">
    <property type="term" value="P:riboflavin biosynthetic process"/>
    <property type="evidence" value="ECO:0007669"/>
    <property type="project" value="TreeGrafter"/>
</dbReference>
<dbReference type="GO" id="GO:0016811">
    <property type="term" value="F:hydrolase activity, acting on carbon-nitrogen (but not peptide) bonds, in linear amides"/>
    <property type="evidence" value="ECO:0007669"/>
    <property type="project" value="TreeGrafter"/>
</dbReference>
<comment type="caution">
    <text evidence="6">The sequence shown here is derived from an EMBL/GenBank/DDBJ whole genome shotgun (WGS) entry which is preliminary data.</text>
</comment>
<organism evidence="6 7">
    <name type="scientific">Anaerotignum neopropionicum</name>
    <dbReference type="NCBI Taxonomy" id="36847"/>
    <lineage>
        <taxon>Bacteria</taxon>
        <taxon>Bacillati</taxon>
        <taxon>Bacillota</taxon>
        <taxon>Clostridia</taxon>
        <taxon>Lachnospirales</taxon>
        <taxon>Anaerotignaceae</taxon>
        <taxon>Anaerotignum</taxon>
    </lineage>
</organism>
<accession>A0A136WBX9</accession>
<dbReference type="SUPFAM" id="SSF102215">
    <property type="entry name" value="Creatininase"/>
    <property type="match status" value="1"/>
</dbReference>
<sequence>MTINLLIQCWEEIAKINMEKFTVFLGIAPVEEHGKHLPIGVDFFETNEWITGAIAQLERALPQHTWGTLPTIPLGFADIGNFPGNIHVSRELIFSVMYETINAIAKWGVKNIIVISGHADPLHTIAIEQAVEKINAENGVIALAPMGSIFHAAEKGIVGKYSAELTKKLEEFPNDYHAGWIETSCMLSIHPDYVKANYLERPNISLNGQDMMDSQRLAHTIAGEGHIGFPKEATVQLGAELNTDTAQKIKDATEKFILREGYECYLHHPLYHIPGMKIPG</sequence>
<dbReference type="EMBL" id="LRVM01000012">
    <property type="protein sequence ID" value="KXL51990.1"/>
    <property type="molecule type" value="Genomic_DNA"/>
</dbReference>